<dbReference type="InterPro" id="IPR013083">
    <property type="entry name" value="Znf_RING/FYVE/PHD"/>
</dbReference>
<dbReference type="Pfam" id="PF21361">
    <property type="entry name" value="Sina_ZnF"/>
    <property type="match status" value="1"/>
</dbReference>
<comment type="pathway">
    <text evidence="2">Protein modification; protein ubiquitination.</text>
</comment>
<dbReference type="InterPro" id="IPR013010">
    <property type="entry name" value="Znf_SIAH"/>
</dbReference>
<evidence type="ECO:0000256" key="6">
    <source>
        <dbReference type="ARBA" id="ARBA00022723"/>
    </source>
</evidence>
<keyword evidence="15" id="KW-1185">Reference proteome</keyword>
<evidence type="ECO:0000256" key="1">
    <source>
        <dbReference type="ARBA" id="ARBA00000900"/>
    </source>
</evidence>
<comment type="catalytic activity">
    <reaction evidence="1">
        <text>S-ubiquitinyl-[E2 ubiquitin-conjugating enzyme]-L-cysteine + [acceptor protein]-L-lysine = [E2 ubiquitin-conjugating enzyme]-L-cysteine + N(6)-ubiquitinyl-[acceptor protein]-L-lysine.</text>
        <dbReference type="EC" id="2.3.2.27"/>
    </reaction>
</comment>
<organism evidence="14 15">
    <name type="scientific">Quillaja saponaria</name>
    <name type="common">Soap bark tree</name>
    <dbReference type="NCBI Taxonomy" id="32244"/>
    <lineage>
        <taxon>Eukaryota</taxon>
        <taxon>Viridiplantae</taxon>
        <taxon>Streptophyta</taxon>
        <taxon>Embryophyta</taxon>
        <taxon>Tracheophyta</taxon>
        <taxon>Spermatophyta</taxon>
        <taxon>Magnoliopsida</taxon>
        <taxon>eudicotyledons</taxon>
        <taxon>Gunneridae</taxon>
        <taxon>Pentapetalae</taxon>
        <taxon>rosids</taxon>
        <taxon>fabids</taxon>
        <taxon>Fabales</taxon>
        <taxon>Quillajaceae</taxon>
        <taxon>Quillaja</taxon>
    </lineage>
</organism>
<comment type="caution">
    <text evidence="14">The sequence shown here is derived from an EMBL/GenBank/DDBJ whole genome shotgun (WGS) entry which is preliminary data.</text>
</comment>
<feature type="domain" description="SIAH-type" evidence="13">
    <location>
        <begin position="168"/>
        <end position="226"/>
    </location>
</feature>
<dbReference type="GO" id="GO:0061630">
    <property type="term" value="F:ubiquitin protein ligase activity"/>
    <property type="evidence" value="ECO:0007669"/>
    <property type="project" value="UniProtKB-EC"/>
</dbReference>
<keyword evidence="5" id="KW-0808">Transferase</keyword>
<keyword evidence="6" id="KW-0479">Metal-binding</keyword>
<dbReference type="Proteomes" id="UP001163823">
    <property type="component" value="Chromosome 3"/>
</dbReference>
<dbReference type="Pfam" id="PF21362">
    <property type="entry name" value="Sina_RING"/>
    <property type="match status" value="1"/>
</dbReference>
<evidence type="ECO:0000256" key="8">
    <source>
        <dbReference type="ARBA" id="ARBA00022786"/>
    </source>
</evidence>
<proteinExistence type="inferred from homology"/>
<feature type="region of interest" description="Disordered" evidence="12">
    <location>
        <begin position="25"/>
        <end position="97"/>
    </location>
</feature>
<evidence type="ECO:0000256" key="7">
    <source>
        <dbReference type="ARBA" id="ARBA00022771"/>
    </source>
</evidence>
<evidence type="ECO:0000256" key="12">
    <source>
        <dbReference type="SAM" id="MobiDB-lite"/>
    </source>
</evidence>
<keyword evidence="7 11" id="KW-0863">Zinc-finger</keyword>
<feature type="compositionally biased region" description="Polar residues" evidence="12">
    <location>
        <begin position="82"/>
        <end position="91"/>
    </location>
</feature>
<keyword evidence="8" id="KW-0833">Ubl conjugation pathway</keyword>
<dbReference type="GO" id="GO:0008270">
    <property type="term" value="F:zinc ion binding"/>
    <property type="evidence" value="ECO:0007669"/>
    <property type="project" value="UniProtKB-KW"/>
</dbReference>
<evidence type="ECO:0000256" key="10">
    <source>
        <dbReference type="ARBA" id="ARBA00024004"/>
    </source>
</evidence>
<dbReference type="Gene3D" id="3.30.40.10">
    <property type="entry name" value="Zinc/RING finger domain, C3HC4 (zinc finger)"/>
    <property type="match status" value="1"/>
</dbReference>
<comment type="function">
    <text evidence="10">E3 ubiquitin-protein ligase that mediates ubiquitination and subsequent proteasomal degradation of target proteins. E3 ubiquitin ligases accept ubiquitin from an E2 ubiquitin-conjugating enzyme in the form of a thioester and then directly transfers the ubiquitin to targeted substrates. It probably triggers the ubiquitin-mediated degradation of different substrates.</text>
</comment>
<dbReference type="PANTHER" id="PTHR46632:SF16">
    <property type="entry name" value="E3 UBIQUITIN-PROTEIN LIGASE SINA-LIKE 10"/>
    <property type="match status" value="1"/>
</dbReference>
<gene>
    <name evidence="14" type="ORF">O6P43_005665</name>
</gene>
<dbReference type="EMBL" id="JARAOO010000003">
    <property type="protein sequence ID" value="KAJ7975798.1"/>
    <property type="molecule type" value="Genomic_DNA"/>
</dbReference>
<dbReference type="PROSITE" id="PS51081">
    <property type="entry name" value="ZF_SIAH"/>
    <property type="match status" value="1"/>
</dbReference>
<name>A0AAD7Q6I9_QUISA</name>
<dbReference type="KEGG" id="qsa:O6P43_005665"/>
<evidence type="ECO:0000256" key="4">
    <source>
        <dbReference type="ARBA" id="ARBA00012483"/>
    </source>
</evidence>
<dbReference type="SUPFAM" id="SSF49599">
    <property type="entry name" value="TRAF domain-like"/>
    <property type="match status" value="1"/>
</dbReference>
<comment type="similarity">
    <text evidence="3">Belongs to the SINA (Seven in absentia) family.</text>
</comment>
<protein>
    <recommendedName>
        <fullName evidence="4">RING-type E3 ubiquitin transferase</fullName>
        <ecNumber evidence="4">2.3.2.27</ecNumber>
    </recommendedName>
</protein>
<sequence>MMLVRDSSDTWQKRRRVSLRYSTVDLQREPVNVEDESDAEEEEEEESDEECDDECVVVSDDTDEGEGEFDEEEQDQGRISGHASNGSNQVDTHWEGPSRDAPISVNLIDPEVLDCCICYEPLSIPVFQCENGHTVCSSCCTKITHKCAFCACAIGYNRCRAIEKVLESLRISCNNAEYGCQETMSYSEKKDHEKTCIYVPCLCPHSDCNFAAPVTVLSLHFSVNHRNSAMSFIYNSFFPICLSATEKYLVLQEQNEGVLFILHNHMELVGNIVTVTCIGPCLSKVGAYYELSAKSDQGSCLRLQSYAKITQGRVTDIPSPGCLLIPFGFFWFLRAAQVGPQHME</sequence>
<evidence type="ECO:0000259" key="13">
    <source>
        <dbReference type="PROSITE" id="PS51081"/>
    </source>
</evidence>
<dbReference type="InterPro" id="IPR049548">
    <property type="entry name" value="Sina-like_RING"/>
</dbReference>
<evidence type="ECO:0000313" key="14">
    <source>
        <dbReference type="EMBL" id="KAJ7975798.1"/>
    </source>
</evidence>
<dbReference type="EC" id="2.3.2.27" evidence="4"/>
<keyword evidence="9" id="KW-0862">Zinc</keyword>
<feature type="compositionally biased region" description="Acidic residues" evidence="12">
    <location>
        <begin position="32"/>
        <end position="74"/>
    </location>
</feature>
<accession>A0AAD7Q6I9</accession>
<evidence type="ECO:0000313" key="15">
    <source>
        <dbReference type="Proteomes" id="UP001163823"/>
    </source>
</evidence>
<dbReference type="CDD" id="cd16571">
    <property type="entry name" value="RING-HC_SIAHs"/>
    <property type="match status" value="1"/>
</dbReference>
<dbReference type="InterPro" id="IPR044286">
    <property type="entry name" value="SINL_plant"/>
</dbReference>
<dbReference type="PANTHER" id="PTHR46632">
    <property type="entry name" value="E3 UBIQUITIN-PROTEIN LIGASE SINA-LIKE 4"/>
    <property type="match status" value="1"/>
</dbReference>
<dbReference type="AlphaFoldDB" id="A0AAD7Q6I9"/>
<evidence type="ECO:0000256" key="9">
    <source>
        <dbReference type="ARBA" id="ARBA00022833"/>
    </source>
</evidence>
<evidence type="ECO:0000256" key="5">
    <source>
        <dbReference type="ARBA" id="ARBA00022679"/>
    </source>
</evidence>
<evidence type="ECO:0000256" key="11">
    <source>
        <dbReference type="PROSITE-ProRule" id="PRU00455"/>
    </source>
</evidence>
<reference evidence="14" key="1">
    <citation type="journal article" date="2023" name="Science">
        <title>Elucidation of the pathway for biosynthesis of saponin adjuvants from the soapbark tree.</title>
        <authorList>
            <person name="Reed J."/>
            <person name="Orme A."/>
            <person name="El-Demerdash A."/>
            <person name="Owen C."/>
            <person name="Martin L.B.B."/>
            <person name="Misra R.C."/>
            <person name="Kikuchi S."/>
            <person name="Rejzek M."/>
            <person name="Martin A.C."/>
            <person name="Harkess A."/>
            <person name="Leebens-Mack J."/>
            <person name="Louveau T."/>
            <person name="Stephenson M.J."/>
            <person name="Osbourn A."/>
        </authorList>
    </citation>
    <scope>NUCLEOTIDE SEQUENCE</scope>
    <source>
        <strain evidence="14">S10</strain>
    </source>
</reference>
<evidence type="ECO:0000256" key="3">
    <source>
        <dbReference type="ARBA" id="ARBA00009119"/>
    </source>
</evidence>
<evidence type="ECO:0000256" key="2">
    <source>
        <dbReference type="ARBA" id="ARBA00004906"/>
    </source>
</evidence>